<reference evidence="1" key="1">
    <citation type="journal article" date="2014" name="Front. Microbiol.">
        <title>High frequency of phylogenetically diverse reductive dehalogenase-homologous genes in deep subseafloor sedimentary metagenomes.</title>
        <authorList>
            <person name="Kawai M."/>
            <person name="Futagami T."/>
            <person name="Toyoda A."/>
            <person name="Takaki Y."/>
            <person name="Nishi S."/>
            <person name="Hori S."/>
            <person name="Arai W."/>
            <person name="Tsubouchi T."/>
            <person name="Morono Y."/>
            <person name="Uchiyama I."/>
            <person name="Ito T."/>
            <person name="Fujiyama A."/>
            <person name="Inagaki F."/>
            <person name="Takami H."/>
        </authorList>
    </citation>
    <scope>NUCLEOTIDE SEQUENCE</scope>
    <source>
        <strain evidence="1">Expedition CK06-06</strain>
    </source>
</reference>
<gene>
    <name evidence="1" type="ORF">S06H3_25107</name>
</gene>
<dbReference type="EMBL" id="BARV01014322">
    <property type="protein sequence ID" value="GAI31115.1"/>
    <property type="molecule type" value="Genomic_DNA"/>
</dbReference>
<name>X1NWF3_9ZZZZ</name>
<feature type="non-terminal residue" evidence="1">
    <location>
        <position position="63"/>
    </location>
</feature>
<accession>X1NWF3</accession>
<protein>
    <submittedName>
        <fullName evidence="1">Uncharacterized protein</fullName>
    </submittedName>
</protein>
<dbReference type="AlphaFoldDB" id="X1NWF3"/>
<evidence type="ECO:0000313" key="1">
    <source>
        <dbReference type="EMBL" id="GAI31115.1"/>
    </source>
</evidence>
<feature type="non-terminal residue" evidence="1">
    <location>
        <position position="1"/>
    </location>
</feature>
<sequence>YQLCATTEGKSPSAIAIVTNSVGYFLDFLTSQGMSTQITQISQYEIRAFTLHLQQKKCFSNHR</sequence>
<organism evidence="1">
    <name type="scientific">marine sediment metagenome</name>
    <dbReference type="NCBI Taxonomy" id="412755"/>
    <lineage>
        <taxon>unclassified sequences</taxon>
        <taxon>metagenomes</taxon>
        <taxon>ecological metagenomes</taxon>
    </lineage>
</organism>
<proteinExistence type="predicted"/>
<comment type="caution">
    <text evidence="1">The sequence shown here is derived from an EMBL/GenBank/DDBJ whole genome shotgun (WGS) entry which is preliminary data.</text>
</comment>